<comment type="caution">
    <text evidence="1">The sequence shown here is derived from an EMBL/GenBank/DDBJ whole genome shotgun (WGS) entry which is preliminary data.</text>
</comment>
<name>A0AAI8Z4H5_9PEZI</name>
<sequence length="197" mass="22380">MQGPVIRDNCRRIAYVLNGSIKYAFLGGAAVVLLGSRRVTSDLDIIVPNGTKARVIERLQRQMQGFGRQEASTRSWVLTPDNEAHNLDILEAQEIYAEFADNTSCEAVDGIRVMRPAAILRTKIISWQSKERKQEKTLTDAEDIAFLVGYMAAHRTKTNRRELDVADEDFFDEWLMRYPGTRESWRAIGMLGSRRAS</sequence>
<evidence type="ECO:0000313" key="1">
    <source>
        <dbReference type="EMBL" id="CAK4032216.1"/>
    </source>
</evidence>
<gene>
    <name evidence="1" type="ORF">LECACI_7A007374</name>
</gene>
<dbReference type="Proteomes" id="UP001296104">
    <property type="component" value="Unassembled WGS sequence"/>
</dbReference>
<reference evidence="1" key="1">
    <citation type="submission" date="2023-11" db="EMBL/GenBank/DDBJ databases">
        <authorList>
            <person name="Alioto T."/>
            <person name="Alioto T."/>
            <person name="Gomez Garrido J."/>
        </authorList>
    </citation>
    <scope>NUCLEOTIDE SEQUENCE</scope>
</reference>
<proteinExistence type="predicted"/>
<keyword evidence="2" id="KW-1185">Reference proteome</keyword>
<organism evidence="1 2">
    <name type="scientific">Lecanosticta acicola</name>
    <dbReference type="NCBI Taxonomy" id="111012"/>
    <lineage>
        <taxon>Eukaryota</taxon>
        <taxon>Fungi</taxon>
        <taxon>Dikarya</taxon>
        <taxon>Ascomycota</taxon>
        <taxon>Pezizomycotina</taxon>
        <taxon>Dothideomycetes</taxon>
        <taxon>Dothideomycetidae</taxon>
        <taxon>Mycosphaerellales</taxon>
        <taxon>Mycosphaerellaceae</taxon>
        <taxon>Lecanosticta</taxon>
    </lineage>
</organism>
<dbReference type="AlphaFoldDB" id="A0AAI8Z4H5"/>
<dbReference type="EMBL" id="CAVMBE010000059">
    <property type="protein sequence ID" value="CAK4032216.1"/>
    <property type="molecule type" value="Genomic_DNA"/>
</dbReference>
<dbReference type="InterPro" id="IPR043519">
    <property type="entry name" value="NT_sf"/>
</dbReference>
<evidence type="ECO:0000313" key="2">
    <source>
        <dbReference type="Proteomes" id="UP001296104"/>
    </source>
</evidence>
<dbReference type="SUPFAM" id="SSF81301">
    <property type="entry name" value="Nucleotidyltransferase"/>
    <property type="match status" value="1"/>
</dbReference>
<accession>A0AAI8Z4H5</accession>
<dbReference type="Gene3D" id="3.30.460.40">
    <property type="match status" value="1"/>
</dbReference>
<protein>
    <recommendedName>
        <fullName evidence="3">Nucleotidyl transferase AbiEii/AbiGii toxin family protein</fullName>
    </recommendedName>
</protein>
<evidence type="ECO:0008006" key="3">
    <source>
        <dbReference type="Google" id="ProtNLM"/>
    </source>
</evidence>